<reference evidence="1 2" key="1">
    <citation type="journal article" date="2015" name="Appl. Environ. Microbiol.">
        <title>Aerobic and Anaerobic Thiosulfate Oxidation by a Cold-Adapted, Subglacial Chemoautotroph.</title>
        <authorList>
            <person name="Harrold Z.R."/>
            <person name="Skidmore M.L."/>
            <person name="Hamilton T.L."/>
            <person name="Desch L."/>
            <person name="Amada K."/>
            <person name="van Gelder W."/>
            <person name="Glover K."/>
            <person name="Roden E.E."/>
            <person name="Boyd E.S."/>
        </authorList>
    </citation>
    <scope>NUCLEOTIDE SEQUENCE [LARGE SCALE GENOMIC DNA]</scope>
    <source>
        <strain evidence="1 2">RG</strain>
    </source>
</reference>
<protein>
    <submittedName>
        <fullName evidence="1">Uncharacterized protein</fullName>
    </submittedName>
</protein>
<accession>A0A125BCG9</accession>
<dbReference type="RefSeq" id="WP_059755686.1">
    <property type="nucleotide sequence ID" value="NZ_LDUG01000025.1"/>
</dbReference>
<comment type="caution">
    <text evidence="1">The sequence shown here is derived from an EMBL/GenBank/DDBJ whole genome shotgun (WGS) entry which is preliminary data.</text>
</comment>
<sequence>MVVSLVRLAAMFFRPDIAICYIQRAIEAPEFACVDPAICAEMLFHGANVVLLLHQFAEFGAGQLACTRADLDPLPLPILAALICWLYALVCW</sequence>
<evidence type="ECO:0000313" key="2">
    <source>
        <dbReference type="Proteomes" id="UP000064243"/>
    </source>
</evidence>
<gene>
    <name evidence="1" type="ORF">ABW22_09905</name>
</gene>
<dbReference type="EMBL" id="LDUG01000025">
    <property type="protein sequence ID" value="KVW95479.1"/>
    <property type="molecule type" value="Genomic_DNA"/>
</dbReference>
<dbReference type="Proteomes" id="UP000064243">
    <property type="component" value="Unassembled WGS sequence"/>
</dbReference>
<dbReference type="AlphaFoldDB" id="A0A125BCG9"/>
<proteinExistence type="predicted"/>
<keyword evidence="2" id="KW-1185">Reference proteome</keyword>
<evidence type="ECO:0000313" key="1">
    <source>
        <dbReference type="EMBL" id="KVW95479.1"/>
    </source>
</evidence>
<organism evidence="1 2">
    <name type="scientific">Thiobacillus denitrificans</name>
    <dbReference type="NCBI Taxonomy" id="36861"/>
    <lineage>
        <taxon>Bacteria</taxon>
        <taxon>Pseudomonadati</taxon>
        <taxon>Pseudomonadota</taxon>
        <taxon>Betaproteobacteria</taxon>
        <taxon>Nitrosomonadales</taxon>
        <taxon>Thiobacillaceae</taxon>
        <taxon>Thiobacillus</taxon>
    </lineage>
</organism>
<name>A0A125BCG9_THIDE</name>